<evidence type="ECO:0000313" key="2">
    <source>
        <dbReference type="Proteomes" id="UP000022910"/>
    </source>
</evidence>
<dbReference type="InterPro" id="IPR032675">
    <property type="entry name" value="LRR_dom_sf"/>
</dbReference>
<dbReference type="HOGENOM" id="CLU_548116_0_0_1"/>
<dbReference type="Gene3D" id="3.80.10.10">
    <property type="entry name" value="Ribonuclease Inhibitor"/>
    <property type="match status" value="1"/>
</dbReference>
<proteinExistence type="predicted"/>
<gene>
    <name evidence="1" type="ORF">RirG_135950</name>
</gene>
<accession>A0A015MEF9</accession>
<keyword evidence="2" id="KW-1185">Reference proteome</keyword>
<sequence>MDSYSKNKISVECYNEIFYQLKNDIKTLYNCTFVNRFFCRLATPLLWGTPFEHINLENPKSPLIINTYVSSLVDEDKSFLRLTGIPLELPEATFFYYPEFLKSFNSQVFQILIERWLILMEPYNYYVNYQDKLVYSTYLVSNLLFASTNKLESLNYFRLSSHDRMFFINHKEFVYSISHLVNLEITYFAGANNPNIQEDENNLNNLFDTLSHYTFSIRYVKINISSNYIASFTSRFIESIFNFIAHQYKLEALSFNESLIFENLFEFEEIIKSQETNLRHLTIGGKLKNFSRIVKVLRNCSNLESLIFEGKKGSIIEEDNWGYYDVKMREIPIIEEIDFNKLKIRKIYCIEDCVSVDDVDDGYSNYMYDEQQQEEFETTGGDSSISDDMVTLGLKKILLMTSANLRTLNLGKINTFIITILREYCYELTNLSCEISIKDFWSFTKLLEVLSGLEHLELKLELKLELSSMLNDNYIVTFTNSLPNSLQKLGLNIYSDEDEFITYFLMKLLENMGYNKLFELYFCNEKMIRNENLRLILQFALNRIRYYGNDVRNFKFKYVIGNFNQDFDQALLQNGRECMDIIREEISDRYK</sequence>
<protein>
    <recommendedName>
        <fullName evidence="3">F-box domain-containing protein</fullName>
    </recommendedName>
</protein>
<dbReference type="EMBL" id="JEMT01022498">
    <property type="protein sequence ID" value="EXX65158.1"/>
    <property type="molecule type" value="Genomic_DNA"/>
</dbReference>
<name>A0A015MEF9_RHIIW</name>
<dbReference type="AlphaFoldDB" id="A0A015MEF9"/>
<organism evidence="1 2">
    <name type="scientific">Rhizophagus irregularis (strain DAOM 197198w)</name>
    <name type="common">Glomus intraradices</name>
    <dbReference type="NCBI Taxonomy" id="1432141"/>
    <lineage>
        <taxon>Eukaryota</taxon>
        <taxon>Fungi</taxon>
        <taxon>Fungi incertae sedis</taxon>
        <taxon>Mucoromycota</taxon>
        <taxon>Glomeromycotina</taxon>
        <taxon>Glomeromycetes</taxon>
        <taxon>Glomerales</taxon>
        <taxon>Glomeraceae</taxon>
        <taxon>Rhizophagus</taxon>
    </lineage>
</organism>
<evidence type="ECO:0008006" key="3">
    <source>
        <dbReference type="Google" id="ProtNLM"/>
    </source>
</evidence>
<reference evidence="1 2" key="1">
    <citation type="submission" date="2014-02" db="EMBL/GenBank/DDBJ databases">
        <title>Single nucleus genome sequencing reveals high similarity among nuclei of an endomycorrhizal fungus.</title>
        <authorList>
            <person name="Lin K."/>
            <person name="Geurts R."/>
            <person name="Zhang Z."/>
            <person name="Limpens E."/>
            <person name="Saunders D.G."/>
            <person name="Mu D."/>
            <person name="Pang E."/>
            <person name="Cao H."/>
            <person name="Cha H."/>
            <person name="Lin T."/>
            <person name="Zhou Q."/>
            <person name="Shang Y."/>
            <person name="Li Y."/>
            <person name="Ivanov S."/>
            <person name="Sharma T."/>
            <person name="Velzen R.V."/>
            <person name="Ruijter N.D."/>
            <person name="Aanen D.K."/>
            <person name="Win J."/>
            <person name="Kamoun S."/>
            <person name="Bisseling T."/>
            <person name="Huang S."/>
        </authorList>
    </citation>
    <scope>NUCLEOTIDE SEQUENCE [LARGE SCALE GENOMIC DNA]</scope>
    <source>
        <strain evidence="2">DAOM197198w</strain>
    </source>
</reference>
<evidence type="ECO:0000313" key="1">
    <source>
        <dbReference type="EMBL" id="EXX65158.1"/>
    </source>
</evidence>
<dbReference type="OrthoDB" id="2338431at2759"/>
<dbReference type="SUPFAM" id="SSF52047">
    <property type="entry name" value="RNI-like"/>
    <property type="match status" value="1"/>
</dbReference>
<comment type="caution">
    <text evidence="1">The sequence shown here is derived from an EMBL/GenBank/DDBJ whole genome shotgun (WGS) entry which is preliminary data.</text>
</comment>
<dbReference type="Proteomes" id="UP000022910">
    <property type="component" value="Unassembled WGS sequence"/>
</dbReference>